<reference evidence="1 2" key="1">
    <citation type="journal article" date="2018" name="Sci. Rep.">
        <title>Genomic signatures of local adaptation to the degree of environmental predictability in rotifers.</title>
        <authorList>
            <person name="Franch-Gras L."/>
            <person name="Hahn C."/>
            <person name="Garcia-Roger E.M."/>
            <person name="Carmona M.J."/>
            <person name="Serra M."/>
            <person name="Gomez A."/>
        </authorList>
    </citation>
    <scope>NUCLEOTIDE SEQUENCE [LARGE SCALE GENOMIC DNA]</scope>
    <source>
        <strain evidence="1">HYR1</strain>
    </source>
</reference>
<proteinExistence type="predicted"/>
<accession>A0A3M7PJU0</accession>
<organism evidence="1 2">
    <name type="scientific">Brachionus plicatilis</name>
    <name type="common">Marine rotifer</name>
    <name type="synonym">Brachionus muelleri</name>
    <dbReference type="NCBI Taxonomy" id="10195"/>
    <lineage>
        <taxon>Eukaryota</taxon>
        <taxon>Metazoa</taxon>
        <taxon>Spiralia</taxon>
        <taxon>Gnathifera</taxon>
        <taxon>Rotifera</taxon>
        <taxon>Eurotatoria</taxon>
        <taxon>Monogononta</taxon>
        <taxon>Pseudotrocha</taxon>
        <taxon>Ploima</taxon>
        <taxon>Brachionidae</taxon>
        <taxon>Brachionus</taxon>
    </lineage>
</organism>
<dbReference type="Proteomes" id="UP000276133">
    <property type="component" value="Unassembled WGS sequence"/>
</dbReference>
<name>A0A3M7PJU0_BRAPC</name>
<keyword evidence="2" id="KW-1185">Reference proteome</keyword>
<dbReference type="OrthoDB" id="2274698at2759"/>
<protein>
    <submittedName>
        <fullName evidence="1">Uncharacterized protein</fullName>
    </submittedName>
</protein>
<sequence>MSDFREFGSFDNTSKKYFPNLAGLTKADKFFFAMDTMFSINKYHKIEQNENEQNFYFAEITGNLSDYCGGRVNVKIVPAYSIVKQRIKVYGKVVLETNYNIHKRVVHCNSKQFSSINGIETESYILFGMTVHCRDHFVAKVI</sequence>
<dbReference type="EMBL" id="REGN01010260">
    <property type="protein sequence ID" value="RMZ99349.1"/>
    <property type="molecule type" value="Genomic_DNA"/>
</dbReference>
<evidence type="ECO:0000313" key="1">
    <source>
        <dbReference type="EMBL" id="RMZ99349.1"/>
    </source>
</evidence>
<evidence type="ECO:0000313" key="2">
    <source>
        <dbReference type="Proteomes" id="UP000276133"/>
    </source>
</evidence>
<gene>
    <name evidence="1" type="ORF">BpHYR1_025556</name>
</gene>
<comment type="caution">
    <text evidence="1">The sequence shown here is derived from an EMBL/GenBank/DDBJ whole genome shotgun (WGS) entry which is preliminary data.</text>
</comment>
<dbReference type="AlphaFoldDB" id="A0A3M7PJU0"/>